<feature type="domain" description="Beta-lactamase-related" evidence="3">
    <location>
        <begin position="67"/>
        <end position="383"/>
    </location>
</feature>
<feature type="transmembrane region" description="Helical" evidence="1">
    <location>
        <begin position="529"/>
        <end position="549"/>
    </location>
</feature>
<keyword evidence="1" id="KW-0472">Membrane</keyword>
<reference evidence="4 5" key="1">
    <citation type="submission" date="2019-01" db="EMBL/GenBank/DDBJ databases">
        <title>Pseudolysobacter antarctica gen. nov., sp. nov., isolated from Fildes Peninsula, Antarctica.</title>
        <authorList>
            <person name="Wei Z."/>
            <person name="Peng F."/>
        </authorList>
    </citation>
    <scope>NUCLEOTIDE SEQUENCE [LARGE SCALE GENOMIC DNA]</scope>
    <source>
        <strain evidence="4 5">AQ6-296</strain>
    </source>
</reference>
<dbReference type="GO" id="GO:0016787">
    <property type="term" value="F:hydrolase activity"/>
    <property type="evidence" value="ECO:0007669"/>
    <property type="project" value="UniProtKB-KW"/>
</dbReference>
<dbReference type="KEGG" id="xbc:ELE36_10520"/>
<dbReference type="EMBL" id="CP035704">
    <property type="protein sequence ID" value="QBB70755.1"/>
    <property type="molecule type" value="Genomic_DNA"/>
</dbReference>
<name>A0A411HJR3_9GAMM</name>
<gene>
    <name evidence="4" type="ORF">ELE36_10520</name>
</gene>
<evidence type="ECO:0000313" key="5">
    <source>
        <dbReference type="Proteomes" id="UP000291562"/>
    </source>
</evidence>
<dbReference type="Pfam" id="PF00144">
    <property type="entry name" value="Beta-lactamase"/>
    <property type="match status" value="1"/>
</dbReference>
<feature type="transmembrane region" description="Helical" evidence="1">
    <location>
        <begin position="604"/>
        <end position="630"/>
    </location>
</feature>
<dbReference type="RefSeq" id="WP_129833095.1">
    <property type="nucleotide sequence ID" value="NZ_CP035704.1"/>
</dbReference>
<evidence type="ECO:0000259" key="3">
    <source>
        <dbReference type="Pfam" id="PF00144"/>
    </source>
</evidence>
<dbReference type="SUPFAM" id="SSF56601">
    <property type="entry name" value="beta-lactamase/transpeptidase-like"/>
    <property type="match status" value="1"/>
</dbReference>
<keyword evidence="1" id="KW-1133">Transmembrane helix</keyword>
<feature type="transmembrane region" description="Helical" evidence="1">
    <location>
        <begin position="569"/>
        <end position="592"/>
    </location>
</feature>
<dbReference type="Gene3D" id="3.40.710.10">
    <property type="entry name" value="DD-peptidase/beta-lactamase superfamily"/>
    <property type="match status" value="1"/>
</dbReference>
<protein>
    <submittedName>
        <fullName evidence="4">Class A beta-lactamase-related serine hydrolase</fullName>
    </submittedName>
</protein>
<keyword evidence="1" id="KW-0812">Transmembrane</keyword>
<dbReference type="Proteomes" id="UP000291562">
    <property type="component" value="Chromosome"/>
</dbReference>
<feature type="transmembrane region" description="Helical" evidence="1">
    <location>
        <begin position="642"/>
        <end position="664"/>
    </location>
</feature>
<evidence type="ECO:0000313" key="4">
    <source>
        <dbReference type="EMBL" id="QBB70755.1"/>
    </source>
</evidence>
<proteinExistence type="predicted"/>
<sequence>MRPTFVLASILATLICLPLACLAQSVTPPAVSASSAVAVTPSLELSTANDADHPALNRPDLEAWLDGYISYALARANIPGAVVVVVKDGKPLLEKGYGYADLATHKPVDAQTTLFRPGSISKLFTWTAVMQLVEAHKLDLDADVNQYLDFKIPPYEGKPITLRNIMTHTSGIEEHAHGLITTLPKDATTLEEYVKTVPTRIFAPGTTPSYSNYATSLAGYIVQRVSGESYDDYIDQHIFAPLGMVHASFRQPVPKALLPDLSEGYVPGKDTPVGFEIVNPAPAGSATASGADMGRFMIAHLQNGAFGDHRILSEATAKEMHSTALDILPPLHRMVLGFYEANTNGRRVIAHAGDLQAFHSDLYLFLDDGVGLFVSFNSPGKEGVAGKIRVDLFNTFANRYLPGPKLADGKVDPATAKLHAQQMEGTYEGSRRADDTFISVLNLFTDQSKVLADGKGSIIVPSLTDLSGDPIKWQEIAPYVWRDINGNDRLAAKVVDGKVQRYSAEWISPFMLWEPVPWWRSAAWLKTSLILALGALLLTVLAWPISALVRRRYKLPYALVGADASAHRVIRVTALVVLATVLAYAGTVVTFLSNFNLLTASTDWLVHLLRLMALFLFPIGALVSVWNAAMVLRSERVWTAKLWAVVLVLSLVCILWVGLAFHMMGYSASY</sequence>
<dbReference type="AlphaFoldDB" id="A0A411HJR3"/>
<feature type="chain" id="PRO_5018971823" evidence="2">
    <location>
        <begin position="24"/>
        <end position="670"/>
    </location>
</feature>
<dbReference type="PANTHER" id="PTHR46825">
    <property type="entry name" value="D-ALANYL-D-ALANINE-CARBOXYPEPTIDASE/ENDOPEPTIDASE AMPH"/>
    <property type="match status" value="1"/>
</dbReference>
<feature type="signal peptide" evidence="2">
    <location>
        <begin position="1"/>
        <end position="23"/>
    </location>
</feature>
<accession>A0A411HJR3</accession>
<dbReference type="OrthoDB" id="119951at2"/>
<organism evidence="4 5">
    <name type="scientific">Pseudolysobacter antarcticus</name>
    <dbReference type="NCBI Taxonomy" id="2511995"/>
    <lineage>
        <taxon>Bacteria</taxon>
        <taxon>Pseudomonadati</taxon>
        <taxon>Pseudomonadota</taxon>
        <taxon>Gammaproteobacteria</taxon>
        <taxon>Lysobacterales</taxon>
        <taxon>Rhodanobacteraceae</taxon>
        <taxon>Pseudolysobacter</taxon>
    </lineage>
</organism>
<dbReference type="InterPro" id="IPR012338">
    <property type="entry name" value="Beta-lactam/transpept-like"/>
</dbReference>
<dbReference type="InterPro" id="IPR050491">
    <property type="entry name" value="AmpC-like"/>
</dbReference>
<keyword evidence="2" id="KW-0732">Signal</keyword>
<dbReference type="InterPro" id="IPR001466">
    <property type="entry name" value="Beta-lactam-related"/>
</dbReference>
<evidence type="ECO:0000256" key="2">
    <source>
        <dbReference type="SAM" id="SignalP"/>
    </source>
</evidence>
<keyword evidence="5" id="KW-1185">Reference proteome</keyword>
<keyword evidence="4" id="KW-0378">Hydrolase</keyword>
<evidence type="ECO:0000256" key="1">
    <source>
        <dbReference type="SAM" id="Phobius"/>
    </source>
</evidence>
<dbReference type="PANTHER" id="PTHR46825:SF9">
    <property type="entry name" value="BETA-LACTAMASE-RELATED DOMAIN-CONTAINING PROTEIN"/>
    <property type="match status" value="1"/>
</dbReference>